<dbReference type="EMBL" id="RCHS01004051">
    <property type="protein sequence ID" value="RMX38121.1"/>
    <property type="molecule type" value="Genomic_DNA"/>
</dbReference>
<reference evidence="1 2" key="1">
    <citation type="journal article" date="2018" name="Sci. Rep.">
        <title>Comparative analysis of the Pocillopora damicornis genome highlights role of immune system in coral evolution.</title>
        <authorList>
            <person name="Cunning R."/>
            <person name="Bay R.A."/>
            <person name="Gillette P."/>
            <person name="Baker A.C."/>
            <person name="Traylor-Knowles N."/>
        </authorList>
    </citation>
    <scope>NUCLEOTIDE SEQUENCE [LARGE SCALE GENOMIC DNA]</scope>
    <source>
        <strain evidence="1">RSMAS</strain>
        <tissue evidence="1">Whole animal</tissue>
    </source>
</reference>
<sequence length="85" mass="9325">MHSSNWERNKSLFDRNPMQCFICFSSPLISPIGTFKIAGNDEFLGSGDGSHKHKSLSGQSTLACFCGLTSFKCCKERGNFPSSVI</sequence>
<dbReference type="Proteomes" id="UP000275408">
    <property type="component" value="Unassembled WGS sequence"/>
</dbReference>
<accession>A0A3M6T9W6</accession>
<evidence type="ECO:0000313" key="1">
    <source>
        <dbReference type="EMBL" id="RMX38121.1"/>
    </source>
</evidence>
<evidence type="ECO:0000313" key="2">
    <source>
        <dbReference type="Proteomes" id="UP000275408"/>
    </source>
</evidence>
<keyword evidence="2" id="KW-1185">Reference proteome</keyword>
<organism evidence="1 2">
    <name type="scientific">Pocillopora damicornis</name>
    <name type="common">Cauliflower coral</name>
    <name type="synonym">Millepora damicornis</name>
    <dbReference type="NCBI Taxonomy" id="46731"/>
    <lineage>
        <taxon>Eukaryota</taxon>
        <taxon>Metazoa</taxon>
        <taxon>Cnidaria</taxon>
        <taxon>Anthozoa</taxon>
        <taxon>Hexacorallia</taxon>
        <taxon>Scleractinia</taxon>
        <taxon>Astrocoeniina</taxon>
        <taxon>Pocilloporidae</taxon>
        <taxon>Pocillopora</taxon>
    </lineage>
</organism>
<protein>
    <submittedName>
        <fullName evidence="1">Uncharacterized protein</fullName>
    </submittedName>
</protein>
<name>A0A3M6T9W6_POCDA</name>
<gene>
    <name evidence="1" type="ORF">pdam_00003079</name>
</gene>
<dbReference type="AlphaFoldDB" id="A0A3M6T9W6"/>
<proteinExistence type="predicted"/>
<comment type="caution">
    <text evidence="1">The sequence shown here is derived from an EMBL/GenBank/DDBJ whole genome shotgun (WGS) entry which is preliminary data.</text>
</comment>